<accession>A0A3P8CLG8</accession>
<dbReference type="Proteomes" id="UP000272942">
    <property type="component" value="Unassembled WGS sequence"/>
</dbReference>
<sequence>MAHLMTRVEALASAPPGALLISFQIQPNCWKMMASVYPEERLSDVIQEQVAAGFIPLVQVIIPFAKLISKWAIPVVNWNFYCFFATFYDQHGSCFVPYRRASDTSDSRLAANNNVEREHSLRQQSECVF</sequence>
<protein>
    <submittedName>
        <fullName evidence="1">Uncharacterized protein</fullName>
    </submittedName>
</protein>
<evidence type="ECO:0000313" key="1">
    <source>
        <dbReference type="EMBL" id="VDP39562.1"/>
    </source>
</evidence>
<organism evidence="1 2">
    <name type="scientific">Echinostoma caproni</name>
    <dbReference type="NCBI Taxonomy" id="27848"/>
    <lineage>
        <taxon>Eukaryota</taxon>
        <taxon>Metazoa</taxon>
        <taxon>Spiralia</taxon>
        <taxon>Lophotrochozoa</taxon>
        <taxon>Platyhelminthes</taxon>
        <taxon>Trematoda</taxon>
        <taxon>Digenea</taxon>
        <taxon>Plagiorchiida</taxon>
        <taxon>Echinostomata</taxon>
        <taxon>Echinostomatoidea</taxon>
        <taxon>Echinostomatidae</taxon>
        <taxon>Echinostoma</taxon>
    </lineage>
</organism>
<evidence type="ECO:0000313" key="2">
    <source>
        <dbReference type="Proteomes" id="UP000272942"/>
    </source>
</evidence>
<keyword evidence="2" id="KW-1185">Reference proteome</keyword>
<dbReference type="AlphaFoldDB" id="A0A3P8CLG8"/>
<proteinExistence type="predicted"/>
<name>A0A3P8CLG8_9TREM</name>
<dbReference type="EMBL" id="UZAN01009597">
    <property type="protein sequence ID" value="VDP39562.1"/>
    <property type="molecule type" value="Genomic_DNA"/>
</dbReference>
<reference evidence="1 2" key="1">
    <citation type="submission" date="2018-11" db="EMBL/GenBank/DDBJ databases">
        <authorList>
            <consortium name="Pathogen Informatics"/>
        </authorList>
    </citation>
    <scope>NUCLEOTIDE SEQUENCE [LARGE SCALE GENOMIC DNA]</scope>
    <source>
        <strain evidence="1 2">Egypt</strain>
    </source>
</reference>
<gene>
    <name evidence="1" type="ORF">ECPE_LOCUS1469</name>
</gene>